<gene>
    <name evidence="7" type="ORF">FA09DRAFT_287916</name>
</gene>
<dbReference type="InterPro" id="IPR051607">
    <property type="entry name" value="Metallo-dep_hydrolases"/>
</dbReference>
<evidence type="ECO:0000259" key="6">
    <source>
        <dbReference type="Pfam" id="PF01979"/>
    </source>
</evidence>
<dbReference type="Pfam" id="PF01979">
    <property type="entry name" value="Amidohydro_1"/>
    <property type="match status" value="3"/>
</dbReference>
<dbReference type="AlphaFoldDB" id="A0A316Z8Y2"/>
<evidence type="ECO:0000313" key="7">
    <source>
        <dbReference type="EMBL" id="PWN98247.1"/>
    </source>
</evidence>
<reference evidence="7 8" key="1">
    <citation type="journal article" date="2018" name="Mol. Biol. Evol.">
        <title>Broad Genomic Sampling Reveals a Smut Pathogenic Ancestry of the Fungal Clade Ustilaginomycotina.</title>
        <authorList>
            <person name="Kijpornyongpan T."/>
            <person name="Mondo S.J."/>
            <person name="Barry K."/>
            <person name="Sandor L."/>
            <person name="Lee J."/>
            <person name="Lipzen A."/>
            <person name="Pangilinan J."/>
            <person name="LaButti K."/>
            <person name="Hainaut M."/>
            <person name="Henrissat B."/>
            <person name="Grigoriev I.V."/>
            <person name="Spatafora J.W."/>
            <person name="Aime M.C."/>
        </authorList>
    </citation>
    <scope>NUCLEOTIDE SEQUENCE [LARGE SCALE GENOMIC DNA]</scope>
    <source>
        <strain evidence="7 8">MCA 4186</strain>
    </source>
</reference>
<evidence type="ECO:0000256" key="1">
    <source>
        <dbReference type="ARBA" id="ARBA00001947"/>
    </source>
</evidence>
<name>A0A316Z8Y2_9BASI</name>
<feature type="domain" description="Amidohydrolase-related" evidence="6">
    <location>
        <begin position="138"/>
        <end position="263"/>
    </location>
</feature>
<evidence type="ECO:0000256" key="4">
    <source>
        <dbReference type="ARBA" id="ARBA00022833"/>
    </source>
</evidence>
<feature type="domain" description="Amidohydrolase-related" evidence="6">
    <location>
        <begin position="563"/>
        <end position="654"/>
    </location>
</feature>
<comment type="cofactor">
    <cofactor evidence="1">
        <name>Zn(2+)</name>
        <dbReference type="ChEBI" id="CHEBI:29105"/>
    </cofactor>
</comment>
<dbReference type="OrthoDB" id="194468at2759"/>
<evidence type="ECO:0000313" key="8">
    <source>
        <dbReference type="Proteomes" id="UP000245946"/>
    </source>
</evidence>
<dbReference type="PANTHER" id="PTHR11271:SF6">
    <property type="entry name" value="GUANINE DEAMINASE"/>
    <property type="match status" value="1"/>
</dbReference>
<dbReference type="InterPro" id="IPR011059">
    <property type="entry name" value="Metal-dep_hydrolase_composite"/>
</dbReference>
<feature type="region of interest" description="Disordered" evidence="5">
    <location>
        <begin position="71"/>
        <end position="103"/>
    </location>
</feature>
<evidence type="ECO:0000256" key="5">
    <source>
        <dbReference type="SAM" id="MobiDB-lite"/>
    </source>
</evidence>
<dbReference type="InterPro" id="IPR032466">
    <property type="entry name" value="Metal_Hydrolase"/>
</dbReference>
<keyword evidence="3 7" id="KW-0378">Hydrolase</keyword>
<feature type="compositionally biased region" description="Basic and acidic residues" evidence="5">
    <location>
        <begin position="87"/>
        <end position="96"/>
    </location>
</feature>
<dbReference type="STRING" id="58919.A0A316Z8Y2"/>
<dbReference type="GO" id="GO:0005829">
    <property type="term" value="C:cytosol"/>
    <property type="evidence" value="ECO:0007669"/>
    <property type="project" value="TreeGrafter"/>
</dbReference>
<dbReference type="PANTHER" id="PTHR11271">
    <property type="entry name" value="GUANINE DEAMINASE"/>
    <property type="match status" value="1"/>
</dbReference>
<dbReference type="GO" id="GO:0046098">
    <property type="term" value="P:guanine metabolic process"/>
    <property type="evidence" value="ECO:0007669"/>
    <property type="project" value="TreeGrafter"/>
</dbReference>
<feature type="region of interest" description="Disordered" evidence="5">
    <location>
        <begin position="268"/>
        <end position="290"/>
    </location>
</feature>
<dbReference type="Proteomes" id="UP000245946">
    <property type="component" value="Unassembled WGS sequence"/>
</dbReference>
<keyword evidence="8" id="KW-1185">Reference proteome</keyword>
<proteinExistence type="predicted"/>
<dbReference type="SUPFAM" id="SSF51556">
    <property type="entry name" value="Metallo-dependent hydrolases"/>
    <property type="match status" value="2"/>
</dbReference>
<dbReference type="GO" id="GO:0008892">
    <property type="term" value="F:guanine deaminase activity"/>
    <property type="evidence" value="ECO:0007669"/>
    <property type="project" value="TreeGrafter"/>
</dbReference>
<sequence length="660" mass="70603">LPAPAHLPRRVYLGAVVSPISLLELRFVTRAALGVGSSGVIRFVQDLEQWAGAATARPDAAAAAAVAEQGFGGADADDPDPTPLLQSRKEQQRAKEAAQQARLKAEAEREEKALLEVLAQHGWDAASVDIVRLERGDFLCPGFVDTHVHACQVPNIGLGQSYELLAWLEKITFPRERLFESSEYARTTYHSVVQRMLDSGTTCAALYGTLHQEACEILADICNERGMRALVGKCNMDRNCPSEYTEKNASLSLESTKAFIQHVRALRPYGEPPSVTSPDMRPSRGSAEMDASLARLSRTMNELMGEPNEAEPGTSSPDADVSPLPPAALPLAGSRQASPAPPRSRAVQRGIEGRRNAASALSREQKGPARVKALVLPILTPRFAIACSDALLAGLAALSSKDPTLRIQTHLSENVTEVEFTRSLYPGLESYTAIYDSFNLLGPRTILAHAIHLSDAEMALIAKRKCGVSHCPVSNGNLSSGASRVGEMLNRGIKVGLGSDASGGFSLGMLGVIREASVVAKVLNFSNLQTQAKIVEASEKKLPDKVGEAEDQTMPESVDFCKGPLRLSTLFYLATLGGAEVCSLSDSIGSLDVGKEFDALLVRTTSAWDAVKGYTGCPGLYIEPEDALPALFEKWIFAGDDRNIAGVFVRGRCVGGTSPI</sequence>
<dbReference type="Gene3D" id="3.20.20.140">
    <property type="entry name" value="Metal-dependent hydrolases"/>
    <property type="match status" value="2"/>
</dbReference>
<evidence type="ECO:0000256" key="2">
    <source>
        <dbReference type="ARBA" id="ARBA00022723"/>
    </source>
</evidence>
<keyword evidence="2" id="KW-0479">Metal-binding</keyword>
<keyword evidence="4" id="KW-0862">Zinc</keyword>
<evidence type="ECO:0000256" key="3">
    <source>
        <dbReference type="ARBA" id="ARBA00022801"/>
    </source>
</evidence>
<dbReference type="RefSeq" id="XP_025598526.1">
    <property type="nucleotide sequence ID" value="XM_025739923.1"/>
</dbReference>
<dbReference type="InterPro" id="IPR006680">
    <property type="entry name" value="Amidohydro-rel"/>
</dbReference>
<dbReference type="Gene3D" id="2.30.40.10">
    <property type="entry name" value="Urease, subunit C, domain 1"/>
    <property type="match status" value="1"/>
</dbReference>
<organism evidence="7 8">
    <name type="scientific">Tilletiopsis washingtonensis</name>
    <dbReference type="NCBI Taxonomy" id="58919"/>
    <lineage>
        <taxon>Eukaryota</taxon>
        <taxon>Fungi</taxon>
        <taxon>Dikarya</taxon>
        <taxon>Basidiomycota</taxon>
        <taxon>Ustilaginomycotina</taxon>
        <taxon>Exobasidiomycetes</taxon>
        <taxon>Entylomatales</taxon>
        <taxon>Entylomatales incertae sedis</taxon>
        <taxon>Tilletiopsis</taxon>
    </lineage>
</organism>
<feature type="domain" description="Amidohydrolase-related" evidence="6">
    <location>
        <begin position="373"/>
        <end position="523"/>
    </location>
</feature>
<feature type="non-terminal residue" evidence="7">
    <location>
        <position position="1"/>
    </location>
</feature>
<dbReference type="GeneID" id="37267469"/>
<feature type="region of interest" description="Disordered" evidence="5">
    <location>
        <begin position="305"/>
        <end position="349"/>
    </location>
</feature>
<feature type="non-terminal residue" evidence="7">
    <location>
        <position position="660"/>
    </location>
</feature>
<protein>
    <submittedName>
        <fullName evidence="7">Metallo-dependent hydrolase</fullName>
    </submittedName>
</protein>
<dbReference type="GO" id="GO:0008270">
    <property type="term" value="F:zinc ion binding"/>
    <property type="evidence" value="ECO:0007669"/>
    <property type="project" value="TreeGrafter"/>
</dbReference>
<dbReference type="SUPFAM" id="SSF51338">
    <property type="entry name" value="Composite domain of metallo-dependent hydrolases"/>
    <property type="match status" value="1"/>
</dbReference>
<dbReference type="EMBL" id="KZ819292">
    <property type="protein sequence ID" value="PWN98247.1"/>
    <property type="molecule type" value="Genomic_DNA"/>
</dbReference>
<accession>A0A316Z8Y2</accession>